<keyword evidence="1" id="KW-0732">Signal</keyword>
<keyword evidence="3" id="KW-1185">Reference proteome</keyword>
<proteinExistence type="predicted"/>
<feature type="chain" id="PRO_5026875040" evidence="1">
    <location>
        <begin position="31"/>
        <end position="178"/>
    </location>
</feature>
<sequence>METNRRRLLAGLAAGGALAAALTGGGVAIAATGSSPPAAATATVLTATGTPGSAAAVTVPNGKHAGARGAAFRRFAWRHPHVVRSAFRSAAAYLGLTPAQLRAQLRDGKSLAQVAAAKGKPVQGLENAILAGAVKAIDAHTGWSAARKAAVAARVKNQLNAVVNATFPYGVGRHGAAK</sequence>
<dbReference type="AlphaFoldDB" id="A0A6P2BQ37"/>
<organism evidence="2 3">
    <name type="scientific">Trebonia kvetii</name>
    <dbReference type="NCBI Taxonomy" id="2480626"/>
    <lineage>
        <taxon>Bacteria</taxon>
        <taxon>Bacillati</taxon>
        <taxon>Actinomycetota</taxon>
        <taxon>Actinomycetes</taxon>
        <taxon>Streptosporangiales</taxon>
        <taxon>Treboniaceae</taxon>
        <taxon>Trebonia</taxon>
    </lineage>
</organism>
<comment type="caution">
    <text evidence="2">The sequence shown here is derived from an EMBL/GenBank/DDBJ whole genome shotgun (WGS) entry which is preliminary data.</text>
</comment>
<feature type="signal peptide" evidence="1">
    <location>
        <begin position="1"/>
        <end position="30"/>
    </location>
</feature>
<gene>
    <name evidence="2" type="ORF">EAS64_34800</name>
</gene>
<reference evidence="2 3" key="1">
    <citation type="submission" date="2018-11" db="EMBL/GenBank/DDBJ databases">
        <title>Trebonia kvetii gen.nov., sp.nov., a novel acidophilic actinobacterium, and proposal of the new actinobacterial family Treboniaceae fam. nov.</title>
        <authorList>
            <person name="Rapoport D."/>
            <person name="Sagova-Mareckova M."/>
            <person name="Sedlacek I."/>
            <person name="Provaznik J."/>
            <person name="Kralova S."/>
            <person name="Pavlinic D."/>
            <person name="Benes V."/>
            <person name="Kopecky J."/>
        </authorList>
    </citation>
    <scope>NUCLEOTIDE SEQUENCE [LARGE SCALE GENOMIC DNA]</scope>
    <source>
        <strain evidence="2 3">15Tr583</strain>
    </source>
</reference>
<dbReference type="RefSeq" id="WP_145860085.1">
    <property type="nucleotide sequence ID" value="NZ_RPFW01000008.1"/>
</dbReference>
<dbReference type="OrthoDB" id="5244227at2"/>
<evidence type="ECO:0000313" key="3">
    <source>
        <dbReference type="Proteomes" id="UP000460272"/>
    </source>
</evidence>
<dbReference type="EMBL" id="RPFW01000008">
    <property type="protein sequence ID" value="TVZ00561.1"/>
    <property type="molecule type" value="Genomic_DNA"/>
</dbReference>
<protein>
    <submittedName>
        <fullName evidence="2">Uncharacterized protein</fullName>
    </submittedName>
</protein>
<evidence type="ECO:0000256" key="1">
    <source>
        <dbReference type="SAM" id="SignalP"/>
    </source>
</evidence>
<dbReference type="Proteomes" id="UP000460272">
    <property type="component" value="Unassembled WGS sequence"/>
</dbReference>
<dbReference type="InterPro" id="IPR006311">
    <property type="entry name" value="TAT_signal"/>
</dbReference>
<evidence type="ECO:0000313" key="2">
    <source>
        <dbReference type="EMBL" id="TVZ00561.1"/>
    </source>
</evidence>
<accession>A0A6P2BQ37</accession>
<name>A0A6P2BQ37_9ACTN</name>
<dbReference type="PROSITE" id="PS51318">
    <property type="entry name" value="TAT"/>
    <property type="match status" value="1"/>
</dbReference>